<dbReference type="GO" id="GO:0005886">
    <property type="term" value="C:plasma membrane"/>
    <property type="evidence" value="ECO:0007669"/>
    <property type="project" value="UniProtKB-SubCell"/>
</dbReference>
<dbReference type="PANTHER" id="PTHR43478:SF1">
    <property type="entry name" value="NA+_H+ ANTIPORTER NHAC-LIKE C-TERMINAL DOMAIN-CONTAINING PROTEIN"/>
    <property type="match status" value="1"/>
</dbReference>
<evidence type="ECO:0000256" key="3">
    <source>
        <dbReference type="ARBA" id="ARBA00022692"/>
    </source>
</evidence>
<feature type="transmembrane region" description="Helical" evidence="6">
    <location>
        <begin position="389"/>
        <end position="417"/>
    </location>
</feature>
<dbReference type="HOGENOM" id="CLU_018751_1_0_9"/>
<evidence type="ECO:0000256" key="2">
    <source>
        <dbReference type="ARBA" id="ARBA00022475"/>
    </source>
</evidence>
<name>E7N279_9FIRM</name>
<evidence type="ECO:0000256" key="6">
    <source>
        <dbReference type="SAM" id="Phobius"/>
    </source>
</evidence>
<dbReference type="PANTHER" id="PTHR43478">
    <property type="entry name" value="NA+/H+ ANTIPORTER-RELATED"/>
    <property type="match status" value="1"/>
</dbReference>
<comment type="caution">
    <text evidence="8">The sequence shown here is derived from an EMBL/GenBank/DDBJ whole genome shotgun (WGS) entry which is preliminary data.</text>
</comment>
<feature type="transmembrane region" description="Helical" evidence="6">
    <location>
        <begin position="142"/>
        <end position="165"/>
    </location>
</feature>
<protein>
    <submittedName>
        <fullName evidence="8">Na+/H+ antiporter family protein</fullName>
    </submittedName>
</protein>
<evidence type="ECO:0000259" key="7">
    <source>
        <dbReference type="Pfam" id="PF03553"/>
    </source>
</evidence>
<sequence>MAESAWSVLPPVITIALALWTKEVYMSLIIGIFSGAMLFTNFNVLEAVLVMFSVMEEKVGANVNILVFLAILGILVAAITRSGATRAYGEWAARTIKGERSALMLTALLGVVIFIDDYFNCLTVGTVMRPVTDKLKIARTKLAYIIDATAAPVCIIAPVSSWAAAVGSSLPENSGIDGFSLFLQTIPFNLYALLTLAFMVFIIWTGRDYGAMGRSVRENQKEFFIPAEYRESAGARDEEAGKGKMIDLLLPLAVLIGACIYGMLYTGGIHEGKSVAQAFADCNSSKSLVFGSFLAFAFTGLLYLPRRVLPFTEFCKSFSKGFKAMVPAIFILCLAWTLSGVCSDKYLNLGGFVGGLVSAHASIIMFLPPIFFLVALGLSFATGTSWGTFGILIPIAIAVLGDIESSSMLVVCVAAVLSGAVGGDHASPISDTTILASAGAQCHHLDHVSTQIPYVLTVSLCSLIGYVVDGMTQNGWLGVAAGSAALGVVMLVILRRVPPQGERAELSA</sequence>
<feature type="transmembrane region" description="Helical" evidence="6">
    <location>
        <begin position="185"/>
        <end position="204"/>
    </location>
</feature>
<dbReference type="Proteomes" id="UP000004633">
    <property type="component" value="Unassembled WGS sequence"/>
</dbReference>
<evidence type="ECO:0000256" key="1">
    <source>
        <dbReference type="ARBA" id="ARBA00004651"/>
    </source>
</evidence>
<comment type="subcellular location">
    <subcellularLocation>
        <location evidence="1">Cell membrane</location>
        <topology evidence="1">Multi-pass membrane protein</topology>
    </subcellularLocation>
</comment>
<dbReference type="STRING" id="749551.HMPREF9555_01090"/>
<proteinExistence type="predicted"/>
<dbReference type="RefSeq" id="WP_009349755.1">
    <property type="nucleotide sequence ID" value="NZ_GL638136.1"/>
</dbReference>
<gene>
    <name evidence="8" type="ORF">HMPREF9555_01090</name>
</gene>
<keyword evidence="2" id="KW-1003">Cell membrane</keyword>
<dbReference type="Pfam" id="PF03553">
    <property type="entry name" value="Na_H_antiporter"/>
    <property type="match status" value="1"/>
</dbReference>
<evidence type="ECO:0000256" key="4">
    <source>
        <dbReference type="ARBA" id="ARBA00022989"/>
    </source>
</evidence>
<feature type="transmembrane region" description="Helical" evidence="6">
    <location>
        <begin position="102"/>
        <end position="121"/>
    </location>
</feature>
<feature type="transmembrane region" description="Helical" evidence="6">
    <location>
        <begin position="248"/>
        <end position="267"/>
    </location>
</feature>
<keyword evidence="9" id="KW-1185">Reference proteome</keyword>
<feature type="transmembrane region" description="Helical" evidence="6">
    <location>
        <begin position="24"/>
        <end position="51"/>
    </location>
</feature>
<feature type="transmembrane region" description="Helical" evidence="6">
    <location>
        <begin position="63"/>
        <end position="82"/>
    </location>
</feature>
<keyword evidence="5 6" id="KW-0472">Membrane</keyword>
<feature type="transmembrane region" description="Helical" evidence="6">
    <location>
        <begin position="287"/>
        <end position="304"/>
    </location>
</feature>
<reference evidence="8 9" key="1">
    <citation type="submission" date="2010-08" db="EMBL/GenBank/DDBJ databases">
        <authorList>
            <person name="Weinstock G."/>
            <person name="Sodergren E."/>
            <person name="Clifton S."/>
            <person name="Fulton L."/>
            <person name="Fulton B."/>
            <person name="Courtney L."/>
            <person name="Fronick C."/>
            <person name="Harrison M."/>
            <person name="Strong C."/>
            <person name="Farmer C."/>
            <person name="Delahaunty K."/>
            <person name="Markovic C."/>
            <person name="Hall O."/>
            <person name="Minx P."/>
            <person name="Tomlinson C."/>
            <person name="Mitreva M."/>
            <person name="Hou S."/>
            <person name="Chen J."/>
            <person name="Wollam A."/>
            <person name="Pepin K.H."/>
            <person name="Johnson M."/>
            <person name="Bhonagiri V."/>
            <person name="Zhang X."/>
            <person name="Suruliraj S."/>
            <person name="Warren W."/>
            <person name="Chinwalla A."/>
            <person name="Mardis E.R."/>
            <person name="Wilson R.K."/>
        </authorList>
    </citation>
    <scope>NUCLEOTIDE SEQUENCE [LARGE SCALE GENOMIC DNA]</scope>
    <source>
        <strain evidence="8 9">F0399</strain>
    </source>
</reference>
<evidence type="ECO:0000256" key="5">
    <source>
        <dbReference type="ARBA" id="ARBA00023136"/>
    </source>
</evidence>
<feature type="transmembrane region" description="Helical" evidence="6">
    <location>
        <begin position="324"/>
        <end position="341"/>
    </location>
</feature>
<accession>E7N279</accession>
<feature type="domain" description="Na+/H+ antiporter NhaC-like C-terminal" evidence="7">
    <location>
        <begin position="177"/>
        <end position="470"/>
    </location>
</feature>
<organism evidence="8 9">
    <name type="scientific">Selenomonas artemidis F0399</name>
    <dbReference type="NCBI Taxonomy" id="749551"/>
    <lineage>
        <taxon>Bacteria</taxon>
        <taxon>Bacillati</taxon>
        <taxon>Bacillota</taxon>
        <taxon>Negativicutes</taxon>
        <taxon>Selenomonadales</taxon>
        <taxon>Selenomonadaceae</taxon>
        <taxon>Selenomonas</taxon>
    </lineage>
</organism>
<feature type="transmembrane region" description="Helical" evidence="6">
    <location>
        <begin position="361"/>
        <end position="382"/>
    </location>
</feature>
<keyword evidence="4 6" id="KW-1133">Transmembrane helix</keyword>
<dbReference type="EMBL" id="AECV01000016">
    <property type="protein sequence ID" value="EFW29861.1"/>
    <property type="molecule type" value="Genomic_DNA"/>
</dbReference>
<evidence type="ECO:0000313" key="9">
    <source>
        <dbReference type="Proteomes" id="UP000004633"/>
    </source>
</evidence>
<dbReference type="AlphaFoldDB" id="E7N279"/>
<dbReference type="InterPro" id="IPR018461">
    <property type="entry name" value="Na/H_Antiport_NhaC-like_C"/>
</dbReference>
<keyword evidence="3 6" id="KW-0812">Transmembrane</keyword>
<evidence type="ECO:0000313" key="8">
    <source>
        <dbReference type="EMBL" id="EFW29861.1"/>
    </source>
</evidence>
<feature type="transmembrane region" description="Helical" evidence="6">
    <location>
        <begin position="475"/>
        <end position="494"/>
    </location>
</feature>